<gene>
    <name evidence="9" type="ORF">RFI_16438</name>
</gene>
<dbReference type="OrthoDB" id="15318at2759"/>
<dbReference type="InterPro" id="IPR018375">
    <property type="entry name" value="Coprogen_oxidase_CS"/>
</dbReference>
<dbReference type="SUPFAM" id="SSF102886">
    <property type="entry name" value="Coproporphyrinogen III oxidase"/>
    <property type="match status" value="1"/>
</dbReference>
<dbReference type="GO" id="GO:0004109">
    <property type="term" value="F:coproporphyrinogen oxidase activity"/>
    <property type="evidence" value="ECO:0007669"/>
    <property type="project" value="UniProtKB-EC"/>
</dbReference>
<evidence type="ECO:0000256" key="4">
    <source>
        <dbReference type="ARBA" id="ARBA00012869"/>
    </source>
</evidence>
<comment type="similarity">
    <text evidence="2">Belongs to the aerobic coproporphyrinogen-III oxidase family.</text>
</comment>
<dbReference type="PROSITE" id="PS01021">
    <property type="entry name" value="COPROGEN_OXIDASE"/>
    <property type="match status" value="1"/>
</dbReference>
<dbReference type="InterPro" id="IPR036406">
    <property type="entry name" value="Coprogen_oxidase_aer_sf"/>
</dbReference>
<dbReference type="GO" id="GO:0006782">
    <property type="term" value="P:protoporphyrinogen IX biosynthetic process"/>
    <property type="evidence" value="ECO:0007669"/>
    <property type="project" value="UniProtKB-UniPathway"/>
</dbReference>
<evidence type="ECO:0000256" key="1">
    <source>
        <dbReference type="ARBA" id="ARBA00005168"/>
    </source>
</evidence>
<keyword evidence="5" id="KW-0560">Oxidoreductase</keyword>
<dbReference type="Pfam" id="PF01218">
    <property type="entry name" value="Coprogen_oxidas"/>
    <property type="match status" value="1"/>
</dbReference>
<comment type="pathway">
    <text evidence="1">Porphyrin-containing compound metabolism; protoporphyrin-IX biosynthesis; protoporphyrinogen-IX from coproporphyrinogen-III (O2 route): step 1/1.</text>
</comment>
<evidence type="ECO:0000256" key="2">
    <source>
        <dbReference type="ARBA" id="ARBA00010644"/>
    </source>
</evidence>
<evidence type="ECO:0000256" key="7">
    <source>
        <dbReference type="SAM" id="MobiDB-lite"/>
    </source>
</evidence>
<dbReference type="PRINTS" id="PR00073">
    <property type="entry name" value="COPRGNOXDASE"/>
</dbReference>
<reference evidence="9 10" key="1">
    <citation type="journal article" date="2013" name="Curr. Biol.">
        <title>The Genome of the Foraminiferan Reticulomyxa filosa.</title>
        <authorList>
            <person name="Glockner G."/>
            <person name="Hulsmann N."/>
            <person name="Schleicher M."/>
            <person name="Noegel A.A."/>
            <person name="Eichinger L."/>
            <person name="Gallinger C."/>
            <person name="Pawlowski J."/>
            <person name="Sierra R."/>
            <person name="Euteneuer U."/>
            <person name="Pillet L."/>
            <person name="Moustafa A."/>
            <person name="Platzer M."/>
            <person name="Groth M."/>
            <person name="Szafranski K."/>
            <person name="Schliwa M."/>
        </authorList>
    </citation>
    <scope>NUCLEOTIDE SEQUENCE [LARGE SCALE GENOMIC DNA]</scope>
</reference>
<dbReference type="PANTHER" id="PTHR10755:SF0">
    <property type="entry name" value="OXYGEN-DEPENDENT COPROPORPHYRINOGEN-III OXIDASE, MITOCHONDRIAL"/>
    <property type="match status" value="1"/>
</dbReference>
<sequence>MWTSRFRISLLRPLSLYPVGFLTAASLVTTNDSSTATGSNRETAPPVAKPFVSRMKEKLPWKKEKTPSSQMDAKELGESGNKQIPYYEKPLPLDPKLKSSWDNFHDQIELIFTKDEKLNEGLSKDNMKARMERLVRATQEHVCYEAEQLELEACRHSGYFITLHFLKKNKNIIITVLIIVVITGAASPHSGGLTKVLSNGKVFEKAGVSVSVSSGSLSPAAVQQMTADHVELKQLLVIFCLFGQKKLGDEKGNVEFFAASVSSVIHPWNPHAPTGHFNYRYFELGDVDKKTGEFVCKVWWYGGGADLTPSIIYDEDCAHFHNTLKQACDPTDTSLYPLYKKWCDDYFLIQHRNERRGIGGIFFDDLTCGTNDTKNSKERLMGFVKDCASAYAKAYIPLVRRHAFQTYTPEEKDWQQLRRGRYVEFNLMYDRGTKFGLMKSGSRIESILMSLPLTARWEYCRDPVHDFEIAAHKVYTNPHDWLANATKK</sequence>
<comment type="subunit">
    <text evidence="3">Homodimer.</text>
</comment>
<keyword evidence="6" id="KW-0627">Porphyrin biosynthesis</keyword>
<evidence type="ECO:0000313" key="9">
    <source>
        <dbReference type="EMBL" id="ETO20776.1"/>
    </source>
</evidence>
<dbReference type="Gene3D" id="3.40.1500.10">
    <property type="entry name" value="Coproporphyrinogen III oxidase, aerobic"/>
    <property type="match status" value="1"/>
</dbReference>
<keyword evidence="10" id="KW-1185">Reference proteome</keyword>
<dbReference type="NCBIfam" id="NF003727">
    <property type="entry name" value="PRK05330.1"/>
    <property type="match status" value="1"/>
</dbReference>
<dbReference type="EMBL" id="ASPP01012272">
    <property type="protein sequence ID" value="ETO20776.1"/>
    <property type="molecule type" value="Genomic_DNA"/>
</dbReference>
<dbReference type="InterPro" id="IPR001260">
    <property type="entry name" value="Coprogen_oxidase_aer"/>
</dbReference>
<feature type="chain" id="PRO_5004975710" description="coproporphyrinogen oxidase" evidence="8">
    <location>
        <begin position="25"/>
        <end position="488"/>
    </location>
</feature>
<proteinExistence type="inferred from homology"/>
<evidence type="ECO:0000256" key="5">
    <source>
        <dbReference type="ARBA" id="ARBA00023002"/>
    </source>
</evidence>
<dbReference type="AlphaFoldDB" id="X6N414"/>
<dbReference type="Proteomes" id="UP000023152">
    <property type="component" value="Unassembled WGS sequence"/>
</dbReference>
<evidence type="ECO:0000256" key="8">
    <source>
        <dbReference type="SAM" id="SignalP"/>
    </source>
</evidence>
<feature type="region of interest" description="Disordered" evidence="7">
    <location>
        <begin position="58"/>
        <end position="79"/>
    </location>
</feature>
<evidence type="ECO:0000256" key="6">
    <source>
        <dbReference type="ARBA" id="ARBA00023244"/>
    </source>
</evidence>
<dbReference type="EC" id="1.3.3.3" evidence="4"/>
<feature type="signal peptide" evidence="8">
    <location>
        <begin position="1"/>
        <end position="24"/>
    </location>
</feature>
<dbReference type="GO" id="GO:0005737">
    <property type="term" value="C:cytoplasm"/>
    <property type="evidence" value="ECO:0007669"/>
    <property type="project" value="TreeGrafter"/>
</dbReference>
<name>X6N414_RETFI</name>
<comment type="caution">
    <text evidence="9">The sequence shown here is derived from an EMBL/GenBank/DDBJ whole genome shotgun (WGS) entry which is preliminary data.</text>
</comment>
<organism evidence="9 10">
    <name type="scientific">Reticulomyxa filosa</name>
    <dbReference type="NCBI Taxonomy" id="46433"/>
    <lineage>
        <taxon>Eukaryota</taxon>
        <taxon>Sar</taxon>
        <taxon>Rhizaria</taxon>
        <taxon>Retaria</taxon>
        <taxon>Foraminifera</taxon>
        <taxon>Monothalamids</taxon>
        <taxon>Reticulomyxidae</taxon>
        <taxon>Reticulomyxa</taxon>
    </lineage>
</organism>
<dbReference type="UniPathway" id="UPA00251">
    <property type="reaction ID" value="UER00322"/>
</dbReference>
<protein>
    <recommendedName>
        <fullName evidence="4">coproporphyrinogen oxidase</fullName>
        <ecNumber evidence="4">1.3.3.3</ecNumber>
    </recommendedName>
</protein>
<accession>X6N414</accession>
<keyword evidence="8" id="KW-0732">Signal</keyword>
<dbReference type="PANTHER" id="PTHR10755">
    <property type="entry name" value="COPROPORPHYRINOGEN III OXIDASE, MITOCHONDRIAL"/>
    <property type="match status" value="1"/>
</dbReference>
<evidence type="ECO:0000256" key="3">
    <source>
        <dbReference type="ARBA" id="ARBA00011738"/>
    </source>
</evidence>
<feature type="compositionally biased region" description="Basic and acidic residues" evidence="7">
    <location>
        <begin position="58"/>
        <end position="77"/>
    </location>
</feature>
<evidence type="ECO:0000313" key="10">
    <source>
        <dbReference type="Proteomes" id="UP000023152"/>
    </source>
</evidence>